<sequence>MIRILVSACLLGEPVRYNGTALNQDHLLLTQWQAEGRLISSCPEVQGGLDTPRPPAEIQGNDGSAVLSGNSRIISNQGEDVTAAFIRGAKDTLQLALDNNVRLAILTERSPSCGSHQIYNGQFQRQLHRGMGVTAALLSQHHIKVFNQHQIDRANAWLKNLQLTQQ</sequence>
<dbReference type="RefSeq" id="WP_123711184.1">
    <property type="nucleotide sequence ID" value="NZ_RKHR01000003.1"/>
</dbReference>
<dbReference type="OrthoDB" id="495783at2"/>
<dbReference type="PANTHER" id="PTHR30087:SF1">
    <property type="entry name" value="HYPOTHETICAL CYTOSOLIC PROTEIN"/>
    <property type="match status" value="1"/>
</dbReference>
<dbReference type="AlphaFoldDB" id="A0A3N2DZG2"/>
<evidence type="ECO:0000313" key="1">
    <source>
        <dbReference type="EMBL" id="ROS05261.1"/>
    </source>
</evidence>
<organism evidence="1 2">
    <name type="scientific">Sinobacterium caligoides</name>
    <dbReference type="NCBI Taxonomy" id="933926"/>
    <lineage>
        <taxon>Bacteria</taxon>
        <taxon>Pseudomonadati</taxon>
        <taxon>Pseudomonadota</taxon>
        <taxon>Gammaproteobacteria</taxon>
        <taxon>Cellvibrionales</taxon>
        <taxon>Spongiibacteraceae</taxon>
        <taxon>Sinobacterium</taxon>
    </lineage>
</organism>
<evidence type="ECO:0000313" key="2">
    <source>
        <dbReference type="Proteomes" id="UP000275394"/>
    </source>
</evidence>
<dbReference type="PANTHER" id="PTHR30087">
    <property type="entry name" value="INNER MEMBRANE PROTEIN"/>
    <property type="match status" value="1"/>
</dbReference>
<dbReference type="Proteomes" id="UP000275394">
    <property type="component" value="Unassembled WGS sequence"/>
</dbReference>
<reference evidence="1 2" key="1">
    <citation type="submission" date="2018-11" db="EMBL/GenBank/DDBJ databases">
        <title>Genomic Encyclopedia of Type Strains, Phase IV (KMG-IV): sequencing the most valuable type-strain genomes for metagenomic binning, comparative biology and taxonomic classification.</title>
        <authorList>
            <person name="Goeker M."/>
        </authorList>
    </citation>
    <scope>NUCLEOTIDE SEQUENCE [LARGE SCALE GENOMIC DNA]</scope>
    <source>
        <strain evidence="1 2">DSM 100316</strain>
    </source>
</reference>
<gene>
    <name evidence="1" type="ORF">EDC56_0791</name>
</gene>
<accession>A0A3N2DZG2</accession>
<comment type="caution">
    <text evidence="1">The sequence shown here is derived from an EMBL/GenBank/DDBJ whole genome shotgun (WGS) entry which is preliminary data.</text>
</comment>
<keyword evidence="2" id="KW-1185">Reference proteome</keyword>
<dbReference type="InterPro" id="IPR007553">
    <property type="entry name" value="2-thiour_desulf"/>
</dbReference>
<name>A0A3N2DZG2_9GAMM</name>
<dbReference type="Pfam" id="PF04463">
    <property type="entry name" value="2-thiour_desulf"/>
    <property type="match status" value="1"/>
</dbReference>
<protein>
    <submittedName>
        <fullName evidence="1">Uncharacterized protein YbbK (DUF523 family)</fullName>
    </submittedName>
</protein>
<dbReference type="EMBL" id="RKHR01000003">
    <property type="protein sequence ID" value="ROS05261.1"/>
    <property type="molecule type" value="Genomic_DNA"/>
</dbReference>
<proteinExistence type="predicted"/>